<gene>
    <name evidence="8" type="ORF">BXY82_0954</name>
</gene>
<dbReference type="AlphaFoldDB" id="A0A4R7Q9V4"/>
<keyword evidence="9" id="KW-1185">Reference proteome</keyword>
<dbReference type="GO" id="GO:0008830">
    <property type="term" value="F:dTDP-4-dehydrorhamnose 3,5-epimerase activity"/>
    <property type="evidence" value="ECO:0007669"/>
    <property type="project" value="UniProtKB-UniRule"/>
</dbReference>
<dbReference type="Gene3D" id="2.60.120.10">
    <property type="entry name" value="Jelly Rolls"/>
    <property type="match status" value="1"/>
</dbReference>
<dbReference type="GO" id="GO:0005829">
    <property type="term" value="C:cytosol"/>
    <property type="evidence" value="ECO:0007669"/>
    <property type="project" value="TreeGrafter"/>
</dbReference>
<dbReference type="InterPro" id="IPR000888">
    <property type="entry name" value="RmlC-like"/>
</dbReference>
<comment type="pathway">
    <text evidence="7">Carbohydrate biosynthesis; dTDP-L-rhamnose biosynthesis.</text>
</comment>
<sequence length="181" mass="20773">MNIEKTRFKGCYIIKPRIFTDERGSFFESFNKKQFQEQTGLETLFVQDNQSVSQKGVLRGLHFQTGDFAQAKLVRVIKGSVLDVAVDIRPESETFGQHYSIILSAQNNTQLFIPQGFAHGFLVLEDDTIFSYKCDNYYNKASEGGIIYNDKTLNIDWQDSGLELIISEKDQELPTFDTLYK</sequence>
<keyword evidence="7" id="KW-0413">Isomerase</keyword>
<protein>
    <recommendedName>
        <fullName evidence="4 7">dTDP-4-dehydrorhamnose 3,5-epimerase</fullName>
        <ecNumber evidence="3 7">5.1.3.13</ecNumber>
    </recommendedName>
    <alternativeName>
        <fullName evidence="7">Thymidine diphospho-4-keto-rhamnose 3,5-epimerase</fullName>
    </alternativeName>
</protein>
<comment type="catalytic activity">
    <reaction evidence="1 7">
        <text>dTDP-4-dehydro-6-deoxy-alpha-D-glucose = dTDP-4-dehydro-beta-L-rhamnose</text>
        <dbReference type="Rhea" id="RHEA:16969"/>
        <dbReference type="ChEBI" id="CHEBI:57649"/>
        <dbReference type="ChEBI" id="CHEBI:62830"/>
        <dbReference type="EC" id="5.1.3.13"/>
    </reaction>
</comment>
<dbReference type="PANTHER" id="PTHR21047">
    <property type="entry name" value="DTDP-6-DEOXY-D-GLUCOSE-3,5 EPIMERASE"/>
    <property type="match status" value="1"/>
</dbReference>
<evidence type="ECO:0000313" key="9">
    <source>
        <dbReference type="Proteomes" id="UP000294689"/>
    </source>
</evidence>
<accession>A0A4R7Q9V4</accession>
<evidence type="ECO:0000256" key="4">
    <source>
        <dbReference type="ARBA" id="ARBA00019595"/>
    </source>
</evidence>
<dbReference type="PANTHER" id="PTHR21047:SF2">
    <property type="entry name" value="THYMIDINE DIPHOSPHO-4-KETO-RHAMNOSE 3,5-EPIMERASE"/>
    <property type="match status" value="1"/>
</dbReference>
<dbReference type="InterPro" id="IPR014710">
    <property type="entry name" value="RmlC-like_jellyroll"/>
</dbReference>
<dbReference type="SUPFAM" id="SSF51182">
    <property type="entry name" value="RmlC-like cupins"/>
    <property type="match status" value="1"/>
</dbReference>
<evidence type="ECO:0000256" key="5">
    <source>
        <dbReference type="PIRSR" id="PIRSR600888-1"/>
    </source>
</evidence>
<feature type="site" description="Participates in a stacking interaction with the thymidine ring of dTDP-4-oxo-6-deoxyglucose" evidence="6">
    <location>
        <position position="138"/>
    </location>
</feature>
<dbReference type="GO" id="GO:0019305">
    <property type="term" value="P:dTDP-rhamnose biosynthetic process"/>
    <property type="evidence" value="ECO:0007669"/>
    <property type="project" value="UniProtKB-UniRule"/>
</dbReference>
<dbReference type="UniPathway" id="UPA00124"/>
<dbReference type="InterPro" id="IPR011051">
    <property type="entry name" value="RmlC_Cupin_sf"/>
</dbReference>
<dbReference type="EC" id="5.1.3.13" evidence="3 7"/>
<organism evidence="8 9">
    <name type="scientific">Gelidibacter sediminis</name>
    <dbReference type="NCBI Taxonomy" id="1608710"/>
    <lineage>
        <taxon>Bacteria</taxon>
        <taxon>Pseudomonadati</taxon>
        <taxon>Bacteroidota</taxon>
        <taxon>Flavobacteriia</taxon>
        <taxon>Flavobacteriales</taxon>
        <taxon>Flavobacteriaceae</taxon>
        <taxon>Gelidibacter</taxon>
    </lineage>
</organism>
<evidence type="ECO:0000313" key="8">
    <source>
        <dbReference type="EMBL" id="TDU43540.1"/>
    </source>
</evidence>
<evidence type="ECO:0000256" key="2">
    <source>
        <dbReference type="ARBA" id="ARBA00001997"/>
    </source>
</evidence>
<dbReference type="RefSeq" id="WP_133756990.1">
    <property type="nucleotide sequence ID" value="NZ_SOBW01000007.1"/>
</dbReference>
<dbReference type="EMBL" id="SOBW01000007">
    <property type="protein sequence ID" value="TDU43540.1"/>
    <property type="molecule type" value="Genomic_DNA"/>
</dbReference>
<dbReference type="CDD" id="cd00438">
    <property type="entry name" value="cupin_RmlC"/>
    <property type="match status" value="1"/>
</dbReference>
<comment type="similarity">
    <text evidence="7">Belongs to the dTDP-4-dehydrorhamnose 3,5-epimerase family.</text>
</comment>
<comment type="function">
    <text evidence="2 7">Catalyzes the epimerization of the C3' and C5'positions of dTDP-6-deoxy-D-xylo-4-hexulose, forming dTDP-6-deoxy-L-lyxo-4-hexulose.</text>
</comment>
<evidence type="ECO:0000256" key="6">
    <source>
        <dbReference type="PIRSR" id="PIRSR600888-3"/>
    </source>
</evidence>
<evidence type="ECO:0000256" key="1">
    <source>
        <dbReference type="ARBA" id="ARBA00001298"/>
    </source>
</evidence>
<dbReference type="Pfam" id="PF00908">
    <property type="entry name" value="dTDP_sugar_isom"/>
    <property type="match status" value="1"/>
</dbReference>
<proteinExistence type="inferred from homology"/>
<evidence type="ECO:0000256" key="3">
    <source>
        <dbReference type="ARBA" id="ARBA00012098"/>
    </source>
</evidence>
<dbReference type="NCBIfam" id="TIGR01221">
    <property type="entry name" value="rmlC"/>
    <property type="match status" value="1"/>
</dbReference>
<feature type="active site" description="Proton acceptor" evidence="5">
    <location>
        <position position="62"/>
    </location>
</feature>
<evidence type="ECO:0000256" key="7">
    <source>
        <dbReference type="RuleBase" id="RU364069"/>
    </source>
</evidence>
<comment type="subunit">
    <text evidence="7">Homodimer.</text>
</comment>
<dbReference type="Proteomes" id="UP000294689">
    <property type="component" value="Unassembled WGS sequence"/>
</dbReference>
<comment type="caution">
    <text evidence="8">The sequence shown here is derived from an EMBL/GenBank/DDBJ whole genome shotgun (WGS) entry which is preliminary data.</text>
</comment>
<name>A0A4R7Q9V4_9FLAO</name>
<feature type="active site" description="Proton donor" evidence="5">
    <location>
        <position position="132"/>
    </location>
</feature>
<dbReference type="GO" id="GO:0000271">
    <property type="term" value="P:polysaccharide biosynthetic process"/>
    <property type="evidence" value="ECO:0007669"/>
    <property type="project" value="TreeGrafter"/>
</dbReference>
<reference evidence="8 9" key="1">
    <citation type="submission" date="2019-03" db="EMBL/GenBank/DDBJ databases">
        <title>Genomic Encyclopedia of Archaeal and Bacterial Type Strains, Phase II (KMG-II): from individual species to whole genera.</title>
        <authorList>
            <person name="Goeker M."/>
        </authorList>
    </citation>
    <scope>NUCLEOTIDE SEQUENCE [LARGE SCALE GENOMIC DNA]</scope>
    <source>
        <strain evidence="8 9">DSM 28135</strain>
    </source>
</reference>
<dbReference type="OrthoDB" id="9800680at2"/>